<evidence type="ECO:0008006" key="3">
    <source>
        <dbReference type="Google" id="ProtNLM"/>
    </source>
</evidence>
<name>A0AA39NAF8_ARMTA</name>
<dbReference type="AlphaFoldDB" id="A0AA39NAF8"/>
<comment type="caution">
    <text evidence="1">The sequence shown here is derived from an EMBL/GenBank/DDBJ whole genome shotgun (WGS) entry which is preliminary data.</text>
</comment>
<proteinExistence type="predicted"/>
<dbReference type="Proteomes" id="UP001175211">
    <property type="component" value="Unassembled WGS sequence"/>
</dbReference>
<dbReference type="RefSeq" id="XP_060333760.1">
    <property type="nucleotide sequence ID" value="XM_060469439.1"/>
</dbReference>
<sequence>MVDFRLRSTSFVSTSKMDFCPNCEFNAIRRFTPSVDVTKIERTTIDNVTRTSILNDIADIKRELRDIDALILKIRGQHNKVVKAPGGSKALLSPIRRLPRGTLLQIFDLASSHNPYPFNAPWVPGHVCSTWRSITRSFAWTKFHLAGSCSDHFTFFGEYNFLSHHPPVPLSLEERPGKEMRGLFHDTIIHSGRCSSMELNICAGQISELLFYALFPAVNSTKLHINLVVETFVPDTGLGLVKANGVNAASLRRAAATK</sequence>
<dbReference type="EMBL" id="JAUEPS010000010">
    <property type="protein sequence ID" value="KAK0462022.1"/>
    <property type="molecule type" value="Genomic_DNA"/>
</dbReference>
<evidence type="ECO:0000313" key="1">
    <source>
        <dbReference type="EMBL" id="KAK0462022.1"/>
    </source>
</evidence>
<accession>A0AA39NAF8</accession>
<dbReference type="GeneID" id="85352987"/>
<organism evidence="1 2">
    <name type="scientific">Armillaria tabescens</name>
    <name type="common">Ringless honey mushroom</name>
    <name type="synonym">Agaricus tabescens</name>
    <dbReference type="NCBI Taxonomy" id="1929756"/>
    <lineage>
        <taxon>Eukaryota</taxon>
        <taxon>Fungi</taxon>
        <taxon>Dikarya</taxon>
        <taxon>Basidiomycota</taxon>
        <taxon>Agaricomycotina</taxon>
        <taxon>Agaricomycetes</taxon>
        <taxon>Agaricomycetidae</taxon>
        <taxon>Agaricales</taxon>
        <taxon>Marasmiineae</taxon>
        <taxon>Physalacriaceae</taxon>
        <taxon>Desarmillaria</taxon>
    </lineage>
</organism>
<evidence type="ECO:0000313" key="2">
    <source>
        <dbReference type="Proteomes" id="UP001175211"/>
    </source>
</evidence>
<reference evidence="1" key="1">
    <citation type="submission" date="2023-06" db="EMBL/GenBank/DDBJ databases">
        <authorList>
            <consortium name="Lawrence Berkeley National Laboratory"/>
            <person name="Ahrendt S."/>
            <person name="Sahu N."/>
            <person name="Indic B."/>
            <person name="Wong-Bajracharya J."/>
            <person name="Merenyi Z."/>
            <person name="Ke H.-M."/>
            <person name="Monk M."/>
            <person name="Kocsube S."/>
            <person name="Drula E."/>
            <person name="Lipzen A."/>
            <person name="Balint B."/>
            <person name="Henrissat B."/>
            <person name="Andreopoulos B."/>
            <person name="Martin F.M."/>
            <person name="Harder C.B."/>
            <person name="Rigling D."/>
            <person name="Ford K.L."/>
            <person name="Foster G.D."/>
            <person name="Pangilinan J."/>
            <person name="Papanicolaou A."/>
            <person name="Barry K."/>
            <person name="LaButti K."/>
            <person name="Viragh M."/>
            <person name="Koriabine M."/>
            <person name="Yan M."/>
            <person name="Riley R."/>
            <person name="Champramary S."/>
            <person name="Plett K.L."/>
            <person name="Tsai I.J."/>
            <person name="Slot J."/>
            <person name="Sipos G."/>
            <person name="Plett J."/>
            <person name="Nagy L.G."/>
            <person name="Grigoriev I.V."/>
        </authorList>
    </citation>
    <scope>NUCLEOTIDE SEQUENCE</scope>
    <source>
        <strain evidence="1">CCBAS 213</strain>
    </source>
</reference>
<gene>
    <name evidence="1" type="ORF">EV420DRAFT_1477712</name>
</gene>
<protein>
    <recommendedName>
        <fullName evidence="3">F-box domain-containing protein</fullName>
    </recommendedName>
</protein>
<keyword evidence="2" id="KW-1185">Reference proteome</keyword>